<dbReference type="PROSITE" id="PS00914">
    <property type="entry name" value="SYNTAXIN"/>
    <property type="match status" value="1"/>
</dbReference>
<feature type="transmembrane region" description="Helical" evidence="8">
    <location>
        <begin position="319"/>
        <end position="349"/>
    </location>
</feature>
<keyword evidence="5 8" id="KW-0472">Membrane</keyword>
<name>A0A1X7UHG3_AMPQE</name>
<comment type="subcellular location">
    <subcellularLocation>
        <location evidence="1">Membrane</location>
        <topology evidence="1">Single-pass type IV membrane protein</topology>
    </subcellularLocation>
</comment>
<dbReference type="GO" id="GO:0006886">
    <property type="term" value="P:intracellular protein transport"/>
    <property type="evidence" value="ECO:0007669"/>
    <property type="project" value="InterPro"/>
</dbReference>
<dbReference type="EnsemblMetazoa" id="Aqu2.1.27207_001">
    <property type="protein sequence ID" value="Aqu2.1.27207_001"/>
    <property type="gene ID" value="Aqu2.1.27207"/>
</dbReference>
<dbReference type="STRING" id="400682.A0A1X7UHG3"/>
<evidence type="ECO:0000256" key="3">
    <source>
        <dbReference type="ARBA" id="ARBA00022692"/>
    </source>
</evidence>
<dbReference type="AlphaFoldDB" id="A0A1X7UHG3"/>
<dbReference type="GO" id="GO:0012505">
    <property type="term" value="C:endomembrane system"/>
    <property type="evidence" value="ECO:0007669"/>
    <property type="project" value="TreeGrafter"/>
</dbReference>
<dbReference type="InterPro" id="IPR006011">
    <property type="entry name" value="Syntaxin_N"/>
</dbReference>
<organism evidence="10">
    <name type="scientific">Amphimedon queenslandica</name>
    <name type="common">Sponge</name>
    <dbReference type="NCBI Taxonomy" id="400682"/>
    <lineage>
        <taxon>Eukaryota</taxon>
        <taxon>Metazoa</taxon>
        <taxon>Porifera</taxon>
        <taxon>Demospongiae</taxon>
        <taxon>Heteroscleromorpha</taxon>
        <taxon>Haplosclerida</taxon>
        <taxon>Niphatidae</taxon>
        <taxon>Amphimedon</taxon>
    </lineage>
</organism>
<dbReference type="Pfam" id="PF00804">
    <property type="entry name" value="Syntaxin"/>
    <property type="match status" value="1"/>
</dbReference>
<evidence type="ECO:0000256" key="2">
    <source>
        <dbReference type="ARBA" id="ARBA00009063"/>
    </source>
</evidence>
<keyword evidence="3 8" id="KW-0812">Transmembrane</keyword>
<dbReference type="Gene3D" id="1.20.58.70">
    <property type="match status" value="1"/>
</dbReference>
<dbReference type="InterPro" id="IPR000727">
    <property type="entry name" value="T_SNARE_dom"/>
</dbReference>
<dbReference type="GO" id="GO:0006887">
    <property type="term" value="P:exocytosis"/>
    <property type="evidence" value="ECO:0007669"/>
    <property type="project" value="TreeGrafter"/>
</dbReference>
<dbReference type="GO" id="GO:0000149">
    <property type="term" value="F:SNARE binding"/>
    <property type="evidence" value="ECO:0007669"/>
    <property type="project" value="TreeGrafter"/>
</dbReference>
<dbReference type="OrthoDB" id="10255013at2759"/>
<evidence type="ECO:0000256" key="6">
    <source>
        <dbReference type="RuleBase" id="RU003858"/>
    </source>
</evidence>
<accession>A0A1X7UHG3</accession>
<evidence type="ECO:0000313" key="10">
    <source>
        <dbReference type="EnsemblMetazoa" id="Aqu2.1.27207_001"/>
    </source>
</evidence>
<proteinExistence type="inferred from homology"/>
<feature type="domain" description="T-SNARE coiled-coil homology" evidence="9">
    <location>
        <begin position="247"/>
        <end position="309"/>
    </location>
</feature>
<feature type="coiled-coil region" evidence="7">
    <location>
        <begin position="243"/>
        <end position="270"/>
    </location>
</feature>
<keyword evidence="7" id="KW-0175">Coiled coil</keyword>
<evidence type="ECO:0000256" key="4">
    <source>
        <dbReference type="ARBA" id="ARBA00022989"/>
    </source>
</evidence>
<dbReference type="Gene3D" id="1.20.5.110">
    <property type="match status" value="1"/>
</dbReference>
<dbReference type="GO" id="GO:0048278">
    <property type="term" value="P:vesicle docking"/>
    <property type="evidence" value="ECO:0007669"/>
    <property type="project" value="TreeGrafter"/>
</dbReference>
<evidence type="ECO:0000256" key="5">
    <source>
        <dbReference type="ARBA" id="ARBA00023136"/>
    </source>
</evidence>
<comment type="similarity">
    <text evidence="2 6">Belongs to the syntaxin family.</text>
</comment>
<dbReference type="GO" id="GO:0005484">
    <property type="term" value="F:SNAP receptor activity"/>
    <property type="evidence" value="ECO:0007669"/>
    <property type="project" value="InterPro"/>
</dbReference>
<dbReference type="GO" id="GO:0031201">
    <property type="term" value="C:SNARE complex"/>
    <property type="evidence" value="ECO:0007669"/>
    <property type="project" value="TreeGrafter"/>
</dbReference>
<dbReference type="InterPro" id="IPR006012">
    <property type="entry name" value="Syntaxin/epimorphin_CS"/>
</dbReference>
<dbReference type="CDD" id="cd15848">
    <property type="entry name" value="SNARE_syntaxin1-like"/>
    <property type="match status" value="1"/>
</dbReference>
<evidence type="ECO:0000256" key="7">
    <source>
        <dbReference type="SAM" id="Coils"/>
    </source>
</evidence>
<dbReference type="Pfam" id="PF05739">
    <property type="entry name" value="SNARE"/>
    <property type="match status" value="1"/>
</dbReference>
<dbReference type="SMART" id="SM00397">
    <property type="entry name" value="t_SNARE"/>
    <property type="match status" value="1"/>
</dbReference>
<dbReference type="SUPFAM" id="SSF47661">
    <property type="entry name" value="t-snare proteins"/>
    <property type="match status" value="1"/>
</dbReference>
<evidence type="ECO:0000259" key="9">
    <source>
        <dbReference type="PROSITE" id="PS50192"/>
    </source>
</evidence>
<sequence>MGRKKKKGESGLATTYYSRSQAMRKLQISMPEFSLTFNMESLCSLSPSFSRPLMADIFVDRLEEFRRRNKEIEEDENEYEEDVVLLEASELNRKVDEIELMLNEVRDLQGKIVTNLSSQNGDLKERHAKLLAEIKKLSQTVQKGLKRFQDDIKRDELGPERNSADLRIKKSHCSALSRKLKNIMSTYAQLEEQHKEKCKDLIKRQMRIVDSKADVSDEKIEEMLESNEVSVFTQDVLIQTSQKKQVLDEVEARRTEIRELEQNLKELYEMFYDIMLLIDSQGDLVDNIEYNVEKTAAYVESGTKAIVAASRLKKKNTRLCWIICCVVTTIIIVLVIAVAIIAVVAVYLLRGNNTDITVQNPVKRELSKLSQSFI</sequence>
<evidence type="ECO:0000256" key="8">
    <source>
        <dbReference type="SAM" id="Phobius"/>
    </source>
</evidence>
<reference evidence="10" key="1">
    <citation type="submission" date="2017-05" db="UniProtKB">
        <authorList>
            <consortium name="EnsemblMetazoa"/>
        </authorList>
    </citation>
    <scope>IDENTIFICATION</scope>
</reference>
<dbReference type="GO" id="GO:0005886">
    <property type="term" value="C:plasma membrane"/>
    <property type="evidence" value="ECO:0007669"/>
    <property type="project" value="TreeGrafter"/>
</dbReference>
<dbReference type="PANTHER" id="PTHR19957">
    <property type="entry name" value="SYNTAXIN"/>
    <property type="match status" value="1"/>
</dbReference>
<dbReference type="PANTHER" id="PTHR19957:SF307">
    <property type="entry name" value="PROTEIN SSO1-RELATED"/>
    <property type="match status" value="1"/>
</dbReference>
<evidence type="ECO:0000256" key="1">
    <source>
        <dbReference type="ARBA" id="ARBA00004211"/>
    </source>
</evidence>
<dbReference type="SMART" id="SM00503">
    <property type="entry name" value="SynN"/>
    <property type="match status" value="1"/>
</dbReference>
<dbReference type="InParanoid" id="A0A1X7UHG3"/>
<dbReference type="PROSITE" id="PS50192">
    <property type="entry name" value="T_SNARE"/>
    <property type="match status" value="1"/>
</dbReference>
<dbReference type="InterPro" id="IPR045242">
    <property type="entry name" value="Syntaxin"/>
</dbReference>
<protein>
    <recommendedName>
        <fullName evidence="9">t-SNARE coiled-coil homology domain-containing protein</fullName>
    </recommendedName>
</protein>
<dbReference type="GO" id="GO:0006906">
    <property type="term" value="P:vesicle fusion"/>
    <property type="evidence" value="ECO:0007669"/>
    <property type="project" value="TreeGrafter"/>
</dbReference>
<keyword evidence="4 8" id="KW-1133">Transmembrane helix</keyword>
<dbReference type="InterPro" id="IPR010989">
    <property type="entry name" value="SNARE"/>
</dbReference>
<feature type="coiled-coil region" evidence="7">
    <location>
        <begin position="55"/>
        <end position="140"/>
    </location>
</feature>